<evidence type="ECO:0000256" key="2">
    <source>
        <dbReference type="SAM" id="SignalP"/>
    </source>
</evidence>
<feature type="signal peptide" evidence="2">
    <location>
        <begin position="1"/>
        <end position="27"/>
    </location>
</feature>
<protein>
    <submittedName>
        <fullName evidence="3">Lipoprotein</fullName>
    </submittedName>
</protein>
<feature type="region of interest" description="Disordered" evidence="1">
    <location>
        <begin position="100"/>
        <end position="130"/>
    </location>
</feature>
<name>A0ABN2NY46_9ACTN</name>
<dbReference type="EMBL" id="BAAAMJ010000010">
    <property type="protein sequence ID" value="GAA1906114.1"/>
    <property type="molecule type" value="Genomic_DNA"/>
</dbReference>
<keyword evidence="4" id="KW-1185">Reference proteome</keyword>
<dbReference type="PROSITE" id="PS51257">
    <property type="entry name" value="PROKAR_LIPOPROTEIN"/>
    <property type="match status" value="1"/>
</dbReference>
<reference evidence="3 4" key="1">
    <citation type="journal article" date="2019" name="Int. J. Syst. Evol. Microbiol.">
        <title>The Global Catalogue of Microorganisms (GCM) 10K type strain sequencing project: providing services to taxonomists for standard genome sequencing and annotation.</title>
        <authorList>
            <consortium name="The Broad Institute Genomics Platform"/>
            <consortium name="The Broad Institute Genome Sequencing Center for Infectious Disease"/>
            <person name="Wu L."/>
            <person name="Ma J."/>
        </authorList>
    </citation>
    <scope>NUCLEOTIDE SEQUENCE [LARGE SCALE GENOMIC DNA]</scope>
    <source>
        <strain evidence="3 4">JCM 13581</strain>
    </source>
</reference>
<dbReference type="Proteomes" id="UP001501303">
    <property type="component" value="Unassembled WGS sequence"/>
</dbReference>
<comment type="caution">
    <text evidence="3">The sequence shown here is derived from an EMBL/GenBank/DDBJ whole genome shotgun (WGS) entry which is preliminary data.</text>
</comment>
<organism evidence="3 4">
    <name type="scientific">Streptomyces sodiiphilus</name>
    <dbReference type="NCBI Taxonomy" id="226217"/>
    <lineage>
        <taxon>Bacteria</taxon>
        <taxon>Bacillati</taxon>
        <taxon>Actinomycetota</taxon>
        <taxon>Actinomycetes</taxon>
        <taxon>Kitasatosporales</taxon>
        <taxon>Streptomycetaceae</taxon>
        <taxon>Streptomyces</taxon>
    </lineage>
</organism>
<keyword evidence="2" id="KW-0732">Signal</keyword>
<gene>
    <name evidence="3" type="ORF">GCM10009716_15080</name>
</gene>
<sequence>MSTRSIPGATARRARALLMTVAAVSLAGCGIRSTDVPVDAGPAPSRATCTQPESNGGGVPVYLVCGSRVEPVERPVALPGQQDDPGARVAMARALLAELQTEPEQEERTAGFSSAVPSRLTVSGPVGDDPERALRLDPAPGELPAVALVQVICTFAGAQPIGDGLSVLLGGPPDAPGSDPHRYSCSTGLRHSPEAARTAGAASAPAS</sequence>
<feature type="chain" id="PRO_5047083412" evidence="2">
    <location>
        <begin position="28"/>
        <end position="207"/>
    </location>
</feature>
<feature type="compositionally biased region" description="Low complexity" evidence="1">
    <location>
        <begin position="195"/>
        <end position="207"/>
    </location>
</feature>
<feature type="region of interest" description="Disordered" evidence="1">
    <location>
        <begin position="169"/>
        <end position="207"/>
    </location>
</feature>
<proteinExistence type="predicted"/>
<evidence type="ECO:0000313" key="4">
    <source>
        <dbReference type="Proteomes" id="UP001501303"/>
    </source>
</evidence>
<keyword evidence="3" id="KW-0449">Lipoprotein</keyword>
<dbReference type="RefSeq" id="WP_344259737.1">
    <property type="nucleotide sequence ID" value="NZ_BAAAMJ010000010.1"/>
</dbReference>
<evidence type="ECO:0000256" key="1">
    <source>
        <dbReference type="SAM" id="MobiDB-lite"/>
    </source>
</evidence>
<evidence type="ECO:0000313" key="3">
    <source>
        <dbReference type="EMBL" id="GAA1906114.1"/>
    </source>
</evidence>
<accession>A0ABN2NY46</accession>